<name>A3XLF3_LEEBM</name>
<organism evidence="2 3">
    <name type="scientific">Leeuwenhoekiella blandensis (strain CECT 7118 / CCUG 51940 / KCTC 22103 / MED217)</name>
    <name type="common">Flavobacterium sp. (strain MED217)</name>
    <dbReference type="NCBI Taxonomy" id="398720"/>
    <lineage>
        <taxon>Bacteria</taxon>
        <taxon>Pseudomonadati</taxon>
        <taxon>Bacteroidota</taxon>
        <taxon>Flavobacteriia</taxon>
        <taxon>Flavobacteriales</taxon>
        <taxon>Flavobacteriaceae</taxon>
        <taxon>Leeuwenhoekiella</taxon>
    </lineage>
</organism>
<dbReference type="EMBL" id="AANC01000004">
    <property type="protein sequence ID" value="EAQ49620.1"/>
    <property type="molecule type" value="Genomic_DNA"/>
</dbReference>
<dbReference type="AlphaFoldDB" id="A3XLF3"/>
<evidence type="ECO:0000313" key="3">
    <source>
        <dbReference type="Proteomes" id="UP000001601"/>
    </source>
</evidence>
<dbReference type="Proteomes" id="UP000001601">
    <property type="component" value="Unassembled WGS sequence"/>
</dbReference>
<reference evidence="2 3" key="1">
    <citation type="journal article" date="2007" name="Nature">
        <title>Light stimulates growth of proteorhodopsin-containing marine Flavobacteria.</title>
        <authorList>
            <person name="Gomez-Consarnau L."/>
            <person name="Gonzalez J.M."/>
            <person name="Coll-Llado M."/>
            <person name="Gourdon P."/>
            <person name="Pascher T."/>
            <person name="Neutze R."/>
            <person name="Pedros-Alio C."/>
            <person name="Pinhassi J."/>
        </authorList>
    </citation>
    <scope>NUCLEOTIDE SEQUENCE [LARGE SCALE GENOMIC DNA]</scope>
    <source>
        <strain evidence="2 3">MED217</strain>
    </source>
</reference>
<dbReference type="InterPro" id="IPR024402">
    <property type="entry name" value="DUF2726"/>
</dbReference>
<proteinExistence type="predicted"/>
<dbReference type="Pfam" id="PF10881">
    <property type="entry name" value="DUF2726"/>
    <property type="match status" value="1"/>
</dbReference>
<dbReference type="HOGENOM" id="CLU_976290_0_0_10"/>
<feature type="domain" description="DUF2726" evidence="1">
    <location>
        <begin position="159"/>
        <end position="264"/>
    </location>
</feature>
<dbReference type="eggNOG" id="ENOG5032QUB">
    <property type="taxonomic scope" value="Bacteria"/>
</dbReference>
<comment type="caution">
    <text evidence="2">The sequence shown here is derived from an EMBL/GenBank/DDBJ whole genome shotgun (WGS) entry which is preliminary data.</text>
</comment>
<gene>
    <name evidence="2" type="ORF">MED217_12214</name>
</gene>
<evidence type="ECO:0000259" key="1">
    <source>
        <dbReference type="Pfam" id="PF10881"/>
    </source>
</evidence>
<evidence type="ECO:0000313" key="2">
    <source>
        <dbReference type="EMBL" id="EAQ49620.1"/>
    </source>
</evidence>
<accession>A3XLF3</accession>
<protein>
    <recommendedName>
        <fullName evidence="1">DUF2726 domain-containing protein</fullName>
    </recommendedName>
</protein>
<keyword evidence="3" id="KW-1185">Reference proteome</keyword>
<sequence>MINQENIYQLLQKENWTELIGIFYQNKDLIKKDLLLQTASETTISVMVQKAMELETDSDFVENLGQLTLLNAGHFIKLKPEQDEAINVAIANAKIDNLSLAYNYAKKYPDNEVSKSIITKYHKEFPKEISNSSKNRILTTENTLDENGIDARKSMFNSYQESEFFVALKRVFDTYQVYPNVALSNVIEYDLIKNQLNQTERNFFFKSSIDFAVFEPFKNYYPIYFFELDSIYHDTKEQKEKDKMKDKILSLSNSKLYRIRKRDKTVSEAEFEEIIREIRKLTE</sequence>